<name>D0WBH8_NEILA</name>
<gene>
    <name evidence="1" type="ORF">NEILACOT_04905</name>
</gene>
<protein>
    <submittedName>
        <fullName evidence="1">Uncharacterized protein</fullName>
    </submittedName>
</protein>
<reference evidence="1 2" key="1">
    <citation type="submission" date="2009-10" db="EMBL/GenBank/DDBJ databases">
        <authorList>
            <person name="Weinstock G."/>
            <person name="Sodergren E."/>
            <person name="Clifton S."/>
            <person name="Fulton L."/>
            <person name="Fulton B."/>
            <person name="Courtney L."/>
            <person name="Fronick C."/>
            <person name="Harrison M."/>
            <person name="Strong C."/>
            <person name="Farmer C."/>
            <person name="Delahaunty K."/>
            <person name="Markovic C."/>
            <person name="Hall O."/>
            <person name="Minx P."/>
            <person name="Tomlinson C."/>
            <person name="Mitreva M."/>
            <person name="Nelson J."/>
            <person name="Hou S."/>
            <person name="Wollam A."/>
            <person name="Pepin K.H."/>
            <person name="Johnson M."/>
            <person name="Bhonagiri V."/>
            <person name="Nash W.E."/>
            <person name="Warren W."/>
            <person name="Chinwalla A."/>
            <person name="Mardis E.R."/>
            <person name="Wilson R.K."/>
        </authorList>
    </citation>
    <scope>NUCLEOTIDE SEQUENCE [LARGE SCALE GENOMIC DNA]</scope>
    <source>
        <strain evidence="1 2">ATCC 23970</strain>
    </source>
</reference>
<sequence length="46" mass="5306">MGYRFSSLNPFSGCLYVSWVKFKSGQGGATPYRFKADSLQMLIYFR</sequence>
<accession>D0WBH8</accession>
<evidence type="ECO:0000313" key="2">
    <source>
        <dbReference type="Proteomes" id="UP000003843"/>
    </source>
</evidence>
<proteinExistence type="predicted"/>
<evidence type="ECO:0000313" key="1">
    <source>
        <dbReference type="EMBL" id="EEZ75032.1"/>
    </source>
</evidence>
<organism evidence="1 2">
    <name type="scientific">Neisseria lactamica ATCC 23970</name>
    <dbReference type="NCBI Taxonomy" id="546265"/>
    <lineage>
        <taxon>Bacteria</taxon>
        <taxon>Pseudomonadati</taxon>
        <taxon>Pseudomonadota</taxon>
        <taxon>Betaproteobacteria</taxon>
        <taxon>Neisseriales</taxon>
        <taxon>Neisseriaceae</taxon>
        <taxon>Neisseria</taxon>
    </lineage>
</organism>
<comment type="caution">
    <text evidence="1">The sequence shown here is derived from an EMBL/GenBank/DDBJ whole genome shotgun (WGS) entry which is preliminary data.</text>
</comment>
<dbReference type="AlphaFoldDB" id="D0WBH8"/>
<dbReference type="EMBL" id="ACEQ02000024">
    <property type="protein sequence ID" value="EEZ75032.1"/>
    <property type="molecule type" value="Genomic_DNA"/>
</dbReference>
<dbReference type="Proteomes" id="UP000003843">
    <property type="component" value="Unassembled WGS sequence"/>
</dbReference>